<dbReference type="HOGENOM" id="CLU_844232_0_0_6"/>
<reference evidence="1 2" key="1">
    <citation type="journal article" date="2013" name="Nat. Commun.">
        <title>Genome sequence and functional genomic analysis of the oil-degrading bacterium Oleispira antarctica.</title>
        <authorList>
            <person name="Kube M."/>
            <person name="Chernikova T.N."/>
            <person name="Al-Ramahi Y."/>
            <person name="Beloqui A."/>
            <person name="Lopez-Cortez N."/>
            <person name="Guazzaroni M.E."/>
            <person name="Heipieper H.J."/>
            <person name="Klages S."/>
            <person name="Kotsyurbenko O.R."/>
            <person name="Langer I."/>
            <person name="Nechitaylo T.Y."/>
            <person name="Lunsdorf H."/>
            <person name="Fernandez M."/>
            <person name="Juarez S."/>
            <person name="Ciordia S."/>
            <person name="Singer A."/>
            <person name="Kagan O."/>
            <person name="Egorova O."/>
            <person name="Petit P.A."/>
            <person name="Stogios P."/>
            <person name="Kim Y."/>
            <person name="Tchigvintsev A."/>
            <person name="Flick R."/>
            <person name="Denaro R."/>
            <person name="Genovese M."/>
            <person name="Albar J.P."/>
            <person name="Reva O.N."/>
            <person name="Martinez-Gomariz M."/>
            <person name="Tran H."/>
            <person name="Ferrer M."/>
            <person name="Savchenko A."/>
            <person name="Yakunin A.F."/>
            <person name="Yakimov M.M."/>
            <person name="Golyshina O.V."/>
            <person name="Reinhardt R."/>
            <person name="Golyshin P.N."/>
        </authorList>
    </citation>
    <scope>NUCLEOTIDE SEQUENCE [LARGE SCALE GENOMIC DNA]</scope>
</reference>
<evidence type="ECO:0008006" key="3">
    <source>
        <dbReference type="Google" id="ProtNLM"/>
    </source>
</evidence>
<dbReference type="EMBL" id="FO203512">
    <property type="protein sequence ID" value="CCK74928.1"/>
    <property type="molecule type" value="Genomic_DNA"/>
</dbReference>
<organism evidence="1 2">
    <name type="scientific">Oleispira antarctica RB-8</name>
    <dbReference type="NCBI Taxonomy" id="698738"/>
    <lineage>
        <taxon>Bacteria</taxon>
        <taxon>Pseudomonadati</taxon>
        <taxon>Pseudomonadota</taxon>
        <taxon>Gammaproteobacteria</taxon>
        <taxon>Oceanospirillales</taxon>
        <taxon>Oceanospirillaceae</taxon>
        <taxon>Oleispira</taxon>
    </lineage>
</organism>
<dbReference type="OrthoDB" id="6285699at2"/>
<gene>
    <name evidence="1" type="ORF">OLEAN_C07520</name>
</gene>
<sequence>MGFAQKNSGQFSAIDLKVAQYFPESKLKEIYKSLDNNPEFYGAGVTFIGYKNEPFTVSIDPLSPTTIFDFKELRASCRIDGKVVYIREILLPKNISNTEVVANTKASLGREVTSTILSCTGTAVSWVLVIAEAGGGAVTFGAAWAAMPLTVTATMASTFQCGVAIGRTSNVLNGKAHYNKWLDESPVYSATMTALNIIQIGDVLKTLGKQALLYKVLSKNGVKSGNFVSMYKNMPRASRKRLAEEILMLDDKRLRASKKILKEVLNGTKLLDDGTKAIKVYRQVQVQQLMATKFLEILGSYITVKGGGSDAFNGVNNSLGFIIGFGESK</sequence>
<dbReference type="PATRIC" id="fig|698738.3.peg.779"/>
<dbReference type="Proteomes" id="UP000032749">
    <property type="component" value="Chromosome"/>
</dbReference>
<accession>R4YP30</accession>
<keyword evidence="2" id="KW-1185">Reference proteome</keyword>
<evidence type="ECO:0000313" key="2">
    <source>
        <dbReference type="Proteomes" id="UP000032749"/>
    </source>
</evidence>
<dbReference type="STRING" id="698738.OLEAN_C07520"/>
<protein>
    <recommendedName>
        <fullName evidence="3">NAD synthetase</fullName>
    </recommendedName>
</protein>
<name>R4YP30_OLEAN</name>
<dbReference type="KEGG" id="oai:OLEAN_C07520"/>
<dbReference type="AlphaFoldDB" id="R4YP30"/>
<proteinExistence type="predicted"/>
<evidence type="ECO:0000313" key="1">
    <source>
        <dbReference type="EMBL" id="CCK74928.1"/>
    </source>
</evidence>